<dbReference type="AlphaFoldDB" id="D0L7R1"/>
<feature type="compositionally biased region" description="Polar residues" evidence="1">
    <location>
        <begin position="240"/>
        <end position="252"/>
    </location>
</feature>
<dbReference type="PANTHER" id="PTHR34219">
    <property type="entry name" value="IRON-REGULATED INNER MEMBRANE PROTEIN-RELATED"/>
    <property type="match status" value="1"/>
</dbReference>
<keyword evidence="4" id="KW-1185">Reference proteome</keyword>
<accession>D0L7R1</accession>
<feature type="compositionally biased region" description="Low complexity" evidence="1">
    <location>
        <begin position="261"/>
        <end position="273"/>
    </location>
</feature>
<dbReference type="PANTHER" id="PTHR34219:SF1">
    <property type="entry name" value="PEPSY DOMAIN-CONTAINING PROTEIN"/>
    <property type="match status" value="1"/>
</dbReference>
<evidence type="ECO:0000256" key="2">
    <source>
        <dbReference type="SAM" id="Phobius"/>
    </source>
</evidence>
<feature type="transmembrane region" description="Helical" evidence="2">
    <location>
        <begin position="148"/>
        <end position="166"/>
    </location>
</feature>
<protein>
    <submittedName>
        <fullName evidence="3">PepSY-associated TM helix domain protein</fullName>
    </submittedName>
</protein>
<dbReference type="STRING" id="526226.Gbro_1654"/>
<feature type="transmembrane region" description="Helical" evidence="2">
    <location>
        <begin position="7"/>
        <end position="32"/>
    </location>
</feature>
<sequence>MSLIRRLHFYAGILVAPFLIVATISGGLYAIAPTLEQLVYRDQLHTSSTGEPAAVADQVRAATALRPDLQLSAVRPAAESGDTTRVLFTDPTLGESERLAVFIDPVTLESTGALVSYGSSAALPIRTWISQLHRHLHLGEPGRLYSELAASWLWVIALGGLALWITRHRQRRRAGRAARLLTPDRSVTGRSRNLSWHGAIGVWVVVGLVFLSATGLTWSRYAGENVAELRTALSWTTPEMSTSLSGADTGSSAHADHGGHSESSTETPSDTPISTLTQLDSALAVAAAQGVDEAVEATIPSAPGTAISVTETRQPWQLSPDAIAIDPTTGRIVDESRFGDWPLAAQLTTWGIALHMGILFGLLNQILLLALVIALLTLIVRGYLMWWQRRPRRAGTVGVGRPPARGTLRRLPVPTLVAVVVAAVAVGWFIPLLGISLLAFLAIDVASGQIGRLRAQADGRRNNTVRVPSEETTTSTPTR</sequence>
<dbReference type="eggNOG" id="COG3182">
    <property type="taxonomic scope" value="Bacteria"/>
</dbReference>
<evidence type="ECO:0000313" key="4">
    <source>
        <dbReference type="Proteomes" id="UP000001219"/>
    </source>
</evidence>
<dbReference type="OrthoDB" id="9791166at2"/>
<proteinExistence type="predicted"/>
<evidence type="ECO:0000256" key="1">
    <source>
        <dbReference type="SAM" id="MobiDB-lite"/>
    </source>
</evidence>
<evidence type="ECO:0000313" key="3">
    <source>
        <dbReference type="EMBL" id="ACY20924.1"/>
    </source>
</evidence>
<keyword evidence="2" id="KW-0812">Transmembrane</keyword>
<dbReference type="InterPro" id="IPR005625">
    <property type="entry name" value="PepSY-ass_TM"/>
</dbReference>
<organism evidence="3 4">
    <name type="scientific">Gordonia bronchialis (strain ATCC 25592 / DSM 43247 / BCRC 13721 / JCM 3198 / KCTC 3076 / NBRC 16047 / NCTC 10667)</name>
    <name type="common">Rhodococcus bronchialis</name>
    <dbReference type="NCBI Taxonomy" id="526226"/>
    <lineage>
        <taxon>Bacteria</taxon>
        <taxon>Bacillati</taxon>
        <taxon>Actinomycetota</taxon>
        <taxon>Actinomycetes</taxon>
        <taxon>Mycobacteriales</taxon>
        <taxon>Gordoniaceae</taxon>
        <taxon>Gordonia</taxon>
    </lineage>
</organism>
<reference evidence="3 4" key="2">
    <citation type="journal article" date="2010" name="Stand. Genomic Sci.">
        <title>Complete genome sequence of Gordonia bronchialis type strain (3410).</title>
        <authorList>
            <person name="Ivanova N."/>
            <person name="Sikorski J."/>
            <person name="Jando M."/>
            <person name="Lapidus A."/>
            <person name="Nolan M."/>
            <person name="Lucas S."/>
            <person name="Del Rio T.G."/>
            <person name="Tice H."/>
            <person name="Copeland A."/>
            <person name="Cheng J.F."/>
            <person name="Chen F."/>
            <person name="Bruce D."/>
            <person name="Goodwin L."/>
            <person name="Pitluck S."/>
            <person name="Mavromatis K."/>
            <person name="Ovchinnikova G."/>
            <person name="Pati A."/>
            <person name="Chen A."/>
            <person name="Palaniappan K."/>
            <person name="Land M."/>
            <person name="Hauser L."/>
            <person name="Chang Y.J."/>
            <person name="Jeffries C.D."/>
            <person name="Chain P."/>
            <person name="Saunders E."/>
            <person name="Han C."/>
            <person name="Detter J.C."/>
            <person name="Brettin T."/>
            <person name="Rohde M."/>
            <person name="Goker M."/>
            <person name="Bristow J."/>
            <person name="Eisen J.A."/>
            <person name="Markowitz V."/>
            <person name="Hugenholtz P."/>
            <person name="Klenk H.P."/>
            <person name="Kyrpides N.C."/>
        </authorList>
    </citation>
    <scope>NUCLEOTIDE SEQUENCE [LARGE SCALE GENOMIC DNA]</scope>
    <source>
        <strain evidence="4">ATCC 25592 / DSM 43247 / BCRC 13721 / JCM 3198 / KCTC 3076 / NBRC 16047 / NCTC 10667</strain>
    </source>
</reference>
<feature type="transmembrane region" description="Helical" evidence="2">
    <location>
        <begin position="194"/>
        <end position="218"/>
    </location>
</feature>
<feature type="region of interest" description="Disordered" evidence="1">
    <location>
        <begin position="240"/>
        <end position="273"/>
    </location>
</feature>
<feature type="transmembrane region" description="Helical" evidence="2">
    <location>
        <begin position="415"/>
        <end position="443"/>
    </location>
</feature>
<dbReference type="RefSeq" id="WP_012833491.1">
    <property type="nucleotide sequence ID" value="NC_013441.1"/>
</dbReference>
<feature type="transmembrane region" description="Helical" evidence="2">
    <location>
        <begin position="358"/>
        <end position="384"/>
    </location>
</feature>
<dbReference type="EMBL" id="CP001802">
    <property type="protein sequence ID" value="ACY20924.1"/>
    <property type="molecule type" value="Genomic_DNA"/>
</dbReference>
<name>D0L7R1_GORB4</name>
<dbReference type="Pfam" id="PF03929">
    <property type="entry name" value="PepSY_TM"/>
    <property type="match status" value="1"/>
</dbReference>
<dbReference type="HOGENOM" id="CLU_031962_3_1_11"/>
<keyword evidence="2" id="KW-0472">Membrane</keyword>
<reference evidence="4" key="1">
    <citation type="submission" date="2009-10" db="EMBL/GenBank/DDBJ databases">
        <title>The complete chromosome of Gordonia bronchialis DSM 43247.</title>
        <authorList>
            <consortium name="US DOE Joint Genome Institute (JGI-PGF)"/>
            <person name="Lucas S."/>
            <person name="Copeland A."/>
            <person name="Lapidus A."/>
            <person name="Glavina del Rio T."/>
            <person name="Dalin E."/>
            <person name="Tice H."/>
            <person name="Bruce D."/>
            <person name="Goodwin L."/>
            <person name="Pitluck S."/>
            <person name="Kyrpides N."/>
            <person name="Mavromatis K."/>
            <person name="Ivanova N."/>
            <person name="Ovchinnikova G."/>
            <person name="Saunders E."/>
            <person name="Brettin T."/>
            <person name="Detter J.C."/>
            <person name="Han C."/>
            <person name="Larimer F."/>
            <person name="Land M."/>
            <person name="Hauser L."/>
            <person name="Markowitz V."/>
            <person name="Cheng J.-F."/>
            <person name="Hugenholtz P."/>
            <person name="Woyke T."/>
            <person name="Wu D."/>
            <person name="Jando M."/>
            <person name="Schneider S."/>
            <person name="Goeker M."/>
            <person name="Klenk H.-P."/>
            <person name="Eisen J.A."/>
        </authorList>
    </citation>
    <scope>NUCLEOTIDE SEQUENCE [LARGE SCALE GENOMIC DNA]</scope>
    <source>
        <strain evidence="4">ATCC 25592 / DSM 43247 / BCRC 13721 / JCM 3198 / KCTC 3076 / NBRC 16047 / NCTC 10667</strain>
    </source>
</reference>
<dbReference type="Proteomes" id="UP000001219">
    <property type="component" value="Chromosome"/>
</dbReference>
<dbReference type="KEGG" id="gbr:Gbro_1654"/>
<gene>
    <name evidence="3" type="ordered locus">Gbro_1654</name>
</gene>
<keyword evidence="2" id="KW-1133">Transmembrane helix</keyword>